<reference evidence="2 3" key="1">
    <citation type="submission" date="2014-04" db="EMBL/GenBank/DDBJ databases">
        <title>Evolutionary Origins and Diversification of the Mycorrhizal Mutualists.</title>
        <authorList>
            <consortium name="DOE Joint Genome Institute"/>
            <consortium name="Mycorrhizal Genomics Consortium"/>
            <person name="Kohler A."/>
            <person name="Kuo A."/>
            <person name="Nagy L.G."/>
            <person name="Floudas D."/>
            <person name="Copeland A."/>
            <person name="Barry K.W."/>
            <person name="Cichocki N."/>
            <person name="Veneault-Fourrey C."/>
            <person name="LaButti K."/>
            <person name="Lindquist E.A."/>
            <person name="Lipzen A."/>
            <person name="Lundell T."/>
            <person name="Morin E."/>
            <person name="Murat C."/>
            <person name="Riley R."/>
            <person name="Ohm R."/>
            <person name="Sun H."/>
            <person name="Tunlid A."/>
            <person name="Henrissat B."/>
            <person name="Grigoriev I.V."/>
            <person name="Hibbett D.S."/>
            <person name="Martin F."/>
        </authorList>
    </citation>
    <scope>NUCLEOTIDE SEQUENCE [LARGE SCALE GENOMIC DNA]</scope>
    <source>
        <strain evidence="2 3">MD-312</strain>
    </source>
</reference>
<feature type="compositionally biased region" description="Low complexity" evidence="1">
    <location>
        <begin position="68"/>
        <end position="92"/>
    </location>
</feature>
<dbReference type="AlphaFoldDB" id="A0A0C9W4I4"/>
<dbReference type="Proteomes" id="UP000053820">
    <property type="component" value="Unassembled WGS sequence"/>
</dbReference>
<feature type="compositionally biased region" description="Low complexity" evidence="1">
    <location>
        <begin position="99"/>
        <end position="124"/>
    </location>
</feature>
<feature type="region of interest" description="Disordered" evidence="1">
    <location>
        <begin position="1"/>
        <end position="225"/>
    </location>
</feature>
<feature type="compositionally biased region" description="Basic and acidic residues" evidence="1">
    <location>
        <begin position="300"/>
        <end position="311"/>
    </location>
</feature>
<organism evidence="2 3">
    <name type="scientific">Hydnomerulius pinastri MD-312</name>
    <dbReference type="NCBI Taxonomy" id="994086"/>
    <lineage>
        <taxon>Eukaryota</taxon>
        <taxon>Fungi</taxon>
        <taxon>Dikarya</taxon>
        <taxon>Basidiomycota</taxon>
        <taxon>Agaricomycotina</taxon>
        <taxon>Agaricomycetes</taxon>
        <taxon>Agaricomycetidae</taxon>
        <taxon>Boletales</taxon>
        <taxon>Boletales incertae sedis</taxon>
        <taxon>Leucogyrophana</taxon>
    </lineage>
</organism>
<feature type="compositionally biased region" description="Low complexity" evidence="1">
    <location>
        <begin position="153"/>
        <end position="163"/>
    </location>
</feature>
<dbReference type="HOGENOM" id="CLU_559700_0_0_1"/>
<evidence type="ECO:0000313" key="2">
    <source>
        <dbReference type="EMBL" id="KIJ61388.1"/>
    </source>
</evidence>
<sequence length="488" mass="51615">NSSSPRPDRPNLTVNLDALPANDHPPEDDDDERTPTPTPTRHVRVERGQSEDAENGITEEPRQPVLVSSPSLSPSPSSQAQASSPASSLQASIPPPQTPASSPQAPASSSPTSTRRPTSRGPRQLTAHWSNNLASGSPPVPPQHPRTRRSNDTARSASASSTSLNVPQDRRPSPTSSTPAHWTRALMASAPVPPQHPRAAPPSAVPPPRAPSPPYELPPHTPVDLTIDVPDDYRYNLMWGPLPEPPLGSPFPSSIDLVADEGGHATSAGDGVSGSTSNSLLDRPAVQGALDGADNARTSADADERSMRGEDVAASSNPFLDRSAVIETPRSSVVSLDMGVFHGPGDDTPTATAAAIAQADANAEDTQPTAPSHRTFNFHMPHIPHMPHMPHILRFRRREEHAHAPEAPTPTTPRRSTAVAFGYAPNWLRQAVAPPDRANAAREPTHEELGYTIVDIGSEEGSEQVGDGGSVACSSEYGNLGCRCLRCL</sequence>
<feature type="compositionally biased region" description="Pro residues" evidence="1">
    <location>
        <begin position="191"/>
        <end position="221"/>
    </location>
</feature>
<evidence type="ECO:0000256" key="1">
    <source>
        <dbReference type="SAM" id="MobiDB-lite"/>
    </source>
</evidence>
<accession>A0A0C9W4I4</accession>
<gene>
    <name evidence="2" type="ORF">HYDPIDRAFT_31261</name>
</gene>
<feature type="non-terminal residue" evidence="2">
    <location>
        <position position="1"/>
    </location>
</feature>
<proteinExistence type="predicted"/>
<keyword evidence="3" id="KW-1185">Reference proteome</keyword>
<evidence type="ECO:0000313" key="3">
    <source>
        <dbReference type="Proteomes" id="UP000053820"/>
    </source>
</evidence>
<feature type="region of interest" description="Disordered" evidence="1">
    <location>
        <begin position="250"/>
        <end position="315"/>
    </location>
</feature>
<name>A0A0C9W4I4_9AGAM</name>
<dbReference type="EMBL" id="KN839862">
    <property type="protein sequence ID" value="KIJ61388.1"/>
    <property type="molecule type" value="Genomic_DNA"/>
</dbReference>
<protein>
    <submittedName>
        <fullName evidence="2">Uncharacterized protein</fullName>
    </submittedName>
</protein>